<dbReference type="EMBL" id="AZBU02000003">
    <property type="protein sequence ID" value="TKR88639.1"/>
    <property type="molecule type" value="Genomic_DNA"/>
</dbReference>
<dbReference type="CDD" id="cd16021">
    <property type="entry name" value="ALP_like"/>
    <property type="match status" value="1"/>
</dbReference>
<evidence type="ECO:0000313" key="1">
    <source>
        <dbReference type="EMBL" id="TKR88639.1"/>
    </source>
</evidence>
<dbReference type="OrthoDB" id="413313at2759"/>
<dbReference type="AlphaFoldDB" id="A0A4U5NYB4"/>
<reference evidence="1 2" key="2">
    <citation type="journal article" date="2019" name="G3 (Bethesda)">
        <title>Hybrid Assembly of the Genome of the Entomopathogenic Nematode Steinernema carpocapsae Identifies the X-Chromosome.</title>
        <authorList>
            <person name="Serra L."/>
            <person name="Macchietto M."/>
            <person name="Macias-Munoz A."/>
            <person name="McGill C.J."/>
            <person name="Rodriguez I.M."/>
            <person name="Rodriguez B."/>
            <person name="Murad R."/>
            <person name="Mortazavi A."/>
        </authorList>
    </citation>
    <scope>NUCLEOTIDE SEQUENCE [LARGE SCALE GENOMIC DNA]</scope>
    <source>
        <strain evidence="1 2">ALL</strain>
    </source>
</reference>
<reference evidence="1 2" key="1">
    <citation type="journal article" date="2015" name="Genome Biol.">
        <title>Comparative genomics of Steinernema reveals deeply conserved gene regulatory networks.</title>
        <authorList>
            <person name="Dillman A.R."/>
            <person name="Macchietto M."/>
            <person name="Porter C.F."/>
            <person name="Rogers A."/>
            <person name="Williams B."/>
            <person name="Antoshechkin I."/>
            <person name="Lee M.M."/>
            <person name="Goodwin Z."/>
            <person name="Lu X."/>
            <person name="Lewis E.E."/>
            <person name="Goodrich-Blair H."/>
            <person name="Stock S.P."/>
            <person name="Adams B.J."/>
            <person name="Sternberg P.W."/>
            <person name="Mortazavi A."/>
        </authorList>
    </citation>
    <scope>NUCLEOTIDE SEQUENCE [LARGE SCALE GENOMIC DNA]</scope>
    <source>
        <strain evidence="1 2">ALL</strain>
    </source>
</reference>
<evidence type="ECO:0008006" key="3">
    <source>
        <dbReference type="Google" id="ProtNLM"/>
    </source>
</evidence>
<dbReference type="SUPFAM" id="SSF53649">
    <property type="entry name" value="Alkaline phosphatase-like"/>
    <property type="match status" value="1"/>
</dbReference>
<dbReference type="InterPro" id="IPR017850">
    <property type="entry name" value="Alkaline_phosphatase_core_sf"/>
</dbReference>
<dbReference type="GO" id="GO:0005615">
    <property type="term" value="C:extracellular space"/>
    <property type="evidence" value="ECO:0007669"/>
    <property type="project" value="TreeGrafter"/>
</dbReference>
<dbReference type="PANTHER" id="PTHR10974:SF48">
    <property type="entry name" value="SULFATASE DOMAIN-CONTAINING PROTEIN"/>
    <property type="match status" value="1"/>
</dbReference>
<dbReference type="InterPro" id="IPR004245">
    <property type="entry name" value="DUF229"/>
</dbReference>
<name>A0A4U5NYB4_STECR</name>
<dbReference type="STRING" id="34508.A0A4U5NYB4"/>
<dbReference type="Pfam" id="PF02995">
    <property type="entry name" value="DUF229"/>
    <property type="match status" value="1"/>
</dbReference>
<accession>A0A4U5NYB4</accession>
<keyword evidence="2" id="KW-1185">Reference proteome</keyword>
<protein>
    <recommendedName>
        <fullName evidence="3">Sulfatase N-terminal domain-containing protein</fullName>
    </recommendedName>
</protein>
<sequence length="236" mass="28105">MSQAYFDDWPFIWNNFSAHDYTTYYAEDLPKYNLFSYLSNGFKGKPVDHYFRPFWLKVHENLVYRRSTPLCFGNKPSYVHQLYYLESFIKAYKNKAPIFAFNWLTEIGHDWSHQVGVADHDIAEFFKKMREDLKDSYVFVFSDHGHRFDPVRQTVIGRLEERLPFFSVHVPEKEVAKNPELKEILKIKPLLTTPTMAIVYFNTYLTTELVKTLTSQKSNASVNKRYRWTSKLQKLP</sequence>
<evidence type="ECO:0000313" key="2">
    <source>
        <dbReference type="Proteomes" id="UP000298663"/>
    </source>
</evidence>
<proteinExistence type="predicted"/>
<comment type="caution">
    <text evidence="1">The sequence shown here is derived from an EMBL/GenBank/DDBJ whole genome shotgun (WGS) entry which is preliminary data.</text>
</comment>
<organism evidence="1 2">
    <name type="scientific">Steinernema carpocapsae</name>
    <name type="common">Entomopathogenic nematode</name>
    <dbReference type="NCBI Taxonomy" id="34508"/>
    <lineage>
        <taxon>Eukaryota</taxon>
        <taxon>Metazoa</taxon>
        <taxon>Ecdysozoa</taxon>
        <taxon>Nematoda</taxon>
        <taxon>Chromadorea</taxon>
        <taxon>Rhabditida</taxon>
        <taxon>Tylenchina</taxon>
        <taxon>Panagrolaimomorpha</taxon>
        <taxon>Strongyloidoidea</taxon>
        <taxon>Steinernematidae</taxon>
        <taxon>Steinernema</taxon>
    </lineage>
</organism>
<dbReference type="Proteomes" id="UP000298663">
    <property type="component" value="Unassembled WGS sequence"/>
</dbReference>
<gene>
    <name evidence="1" type="ORF">L596_012848</name>
</gene>
<dbReference type="PANTHER" id="PTHR10974">
    <property type="entry name" value="FI08016P-RELATED"/>
    <property type="match status" value="1"/>
</dbReference>